<accession>A0A1L3I9S2</accession>
<dbReference type="NCBIfam" id="NF000940">
    <property type="entry name" value="PRK00094.1-2"/>
    <property type="match status" value="1"/>
</dbReference>
<feature type="binding site" evidence="10">
    <location>
        <position position="185"/>
    </location>
    <ligand>
        <name>sn-glycerol 3-phosphate</name>
        <dbReference type="ChEBI" id="CHEBI:57597"/>
    </ligand>
</feature>
<feature type="binding site" evidence="10">
    <location>
        <position position="250"/>
    </location>
    <ligand>
        <name>sn-glycerol 3-phosphate</name>
        <dbReference type="ChEBI" id="CHEBI:57597"/>
    </ligand>
</feature>
<dbReference type="FunFam" id="3.40.50.720:FF:000019">
    <property type="entry name" value="Glycerol-3-phosphate dehydrogenase [NAD(P)+]"/>
    <property type="match status" value="1"/>
</dbReference>
<evidence type="ECO:0000256" key="3">
    <source>
        <dbReference type="ARBA" id="ARBA00022741"/>
    </source>
</evidence>
<dbReference type="Pfam" id="PF07479">
    <property type="entry name" value="NAD_Gly3P_dh_C"/>
    <property type="match status" value="1"/>
</dbReference>
<dbReference type="SUPFAM" id="SSF48179">
    <property type="entry name" value="6-phosphogluconate dehydrogenase C-terminal domain-like"/>
    <property type="match status" value="1"/>
</dbReference>
<evidence type="ECO:0000256" key="5">
    <source>
        <dbReference type="ARBA" id="ARBA00023002"/>
    </source>
</evidence>
<feature type="binding site" evidence="13">
    <location>
        <position position="249"/>
    </location>
    <ligand>
        <name>NAD(+)</name>
        <dbReference type="ChEBI" id="CHEBI:57540"/>
    </ligand>
</feature>
<dbReference type="EC" id="1.1.1.94" evidence="10"/>
<feature type="binding site" evidence="10">
    <location>
        <position position="130"/>
    </location>
    <ligand>
        <name>sn-glycerol 3-phosphate</name>
        <dbReference type="ChEBI" id="CHEBI:57597"/>
    </ligand>
</feature>
<dbReference type="NCBIfam" id="NF000942">
    <property type="entry name" value="PRK00094.1-4"/>
    <property type="match status" value="1"/>
</dbReference>
<feature type="binding site" evidence="13">
    <location>
        <begin position="7"/>
        <end position="12"/>
    </location>
    <ligand>
        <name>NAD(+)</name>
        <dbReference type="ChEBI" id="CHEBI:57540"/>
    </ligand>
</feature>
<evidence type="ECO:0000313" key="18">
    <source>
        <dbReference type="EMBL" id="APG48751.1"/>
    </source>
</evidence>
<dbReference type="SUPFAM" id="SSF51735">
    <property type="entry name" value="NAD(P)-binding Rossmann-fold domains"/>
    <property type="match status" value="1"/>
</dbReference>
<evidence type="ECO:0000256" key="4">
    <source>
        <dbReference type="ARBA" id="ARBA00022857"/>
    </source>
</evidence>
<dbReference type="GO" id="GO:0005829">
    <property type="term" value="C:cytosol"/>
    <property type="evidence" value="ECO:0007669"/>
    <property type="project" value="TreeGrafter"/>
</dbReference>
<evidence type="ECO:0000256" key="12">
    <source>
        <dbReference type="PIRSR" id="PIRSR000114-2"/>
    </source>
</evidence>
<evidence type="ECO:0000259" key="17">
    <source>
        <dbReference type="Pfam" id="PF07479"/>
    </source>
</evidence>
<feature type="binding site" evidence="10">
    <location>
        <position position="102"/>
    </location>
    <ligand>
        <name>sn-glycerol 3-phosphate</name>
        <dbReference type="ChEBI" id="CHEBI:57597"/>
    </ligand>
</feature>
<feature type="binding site" evidence="10">
    <location>
        <position position="249"/>
    </location>
    <ligand>
        <name>sn-glycerol 3-phosphate</name>
        <dbReference type="ChEBI" id="CHEBI:57597"/>
    </ligand>
</feature>
<feature type="binding site" evidence="10">
    <location>
        <position position="249"/>
    </location>
    <ligand>
        <name>NADPH</name>
        <dbReference type="ChEBI" id="CHEBI:57783"/>
    </ligand>
</feature>
<dbReference type="InterPro" id="IPR036291">
    <property type="entry name" value="NAD(P)-bd_dom_sf"/>
</dbReference>
<keyword evidence="7 10" id="KW-0443">Lipid metabolism</keyword>
<dbReference type="PIRSF" id="PIRSF000114">
    <property type="entry name" value="Glycerol-3-P_dh"/>
    <property type="match status" value="1"/>
</dbReference>
<evidence type="ECO:0000313" key="19">
    <source>
        <dbReference type="Proteomes" id="UP000183859"/>
    </source>
</evidence>
<feature type="binding site" evidence="10">
    <location>
        <position position="11"/>
    </location>
    <ligand>
        <name>NADPH</name>
        <dbReference type="ChEBI" id="CHEBI:57783"/>
    </ligand>
</feature>
<dbReference type="GO" id="GO:0005975">
    <property type="term" value="P:carbohydrate metabolic process"/>
    <property type="evidence" value="ECO:0007669"/>
    <property type="project" value="InterPro"/>
</dbReference>
<dbReference type="Pfam" id="PF01210">
    <property type="entry name" value="NAD_Gly3P_dh_N"/>
    <property type="match status" value="1"/>
</dbReference>
<comment type="subcellular location">
    <subcellularLocation>
        <location evidence="10">Cytoplasm</location>
    </subcellularLocation>
</comment>
<dbReference type="KEGG" id="php:PhaeoP97_03398"/>
<dbReference type="GO" id="GO:0141153">
    <property type="term" value="F:glycerol-3-phosphate dehydrogenase (NADP+) activity"/>
    <property type="evidence" value="ECO:0007669"/>
    <property type="project" value="RHEA"/>
</dbReference>
<dbReference type="Proteomes" id="UP000183859">
    <property type="component" value="Chromosome"/>
</dbReference>
<feature type="domain" description="Glycerol-3-phosphate dehydrogenase NAD-dependent C-terminal" evidence="17">
    <location>
        <begin position="174"/>
        <end position="308"/>
    </location>
</feature>
<comment type="similarity">
    <text evidence="1 10 14">Belongs to the NAD-dependent glycerol-3-phosphate dehydrogenase family.</text>
</comment>
<keyword evidence="10" id="KW-0963">Cytoplasm</keyword>
<gene>
    <name evidence="10 18" type="primary">gpsA</name>
    <name evidence="18" type="ORF">PhaeoP97_03398</name>
</gene>
<evidence type="ECO:0000256" key="7">
    <source>
        <dbReference type="ARBA" id="ARBA00023098"/>
    </source>
</evidence>
<feature type="binding site" evidence="10">
    <location>
        <position position="102"/>
    </location>
    <ligand>
        <name>NADPH</name>
        <dbReference type="ChEBI" id="CHEBI:57783"/>
    </ligand>
</feature>
<feature type="binding site" evidence="12">
    <location>
        <position position="102"/>
    </location>
    <ligand>
        <name>substrate</name>
    </ligand>
</feature>
<evidence type="ECO:0000256" key="2">
    <source>
        <dbReference type="ARBA" id="ARBA00022516"/>
    </source>
</evidence>
<keyword evidence="3 10" id="KW-0547">Nucleotide-binding</keyword>
<feature type="binding site" evidence="10">
    <location>
        <position position="270"/>
    </location>
    <ligand>
        <name>NADPH</name>
        <dbReference type="ChEBI" id="CHEBI:57783"/>
    </ligand>
</feature>
<feature type="binding site" evidence="12">
    <location>
        <begin position="249"/>
        <end position="250"/>
    </location>
    <ligand>
        <name>substrate</name>
    </ligand>
</feature>
<keyword evidence="4 10" id="KW-0521">NADP</keyword>
<evidence type="ECO:0000256" key="8">
    <source>
        <dbReference type="ARBA" id="ARBA00023209"/>
    </source>
</evidence>
<dbReference type="InterPro" id="IPR006168">
    <property type="entry name" value="G3P_DH_NAD-dep"/>
</dbReference>
<dbReference type="PRINTS" id="PR00077">
    <property type="entry name" value="GPDHDRGNASE"/>
</dbReference>
<evidence type="ECO:0000259" key="16">
    <source>
        <dbReference type="Pfam" id="PF01210"/>
    </source>
</evidence>
<feature type="binding site" evidence="10">
    <location>
        <position position="132"/>
    </location>
    <ligand>
        <name>sn-glycerol 3-phosphate</name>
        <dbReference type="ChEBI" id="CHEBI:57597"/>
    </ligand>
</feature>
<evidence type="ECO:0000256" key="9">
    <source>
        <dbReference type="ARBA" id="ARBA00023264"/>
    </source>
</evidence>
<dbReference type="GO" id="GO:0046168">
    <property type="term" value="P:glycerol-3-phosphate catabolic process"/>
    <property type="evidence" value="ECO:0007669"/>
    <property type="project" value="InterPro"/>
</dbReference>
<evidence type="ECO:0000256" key="13">
    <source>
        <dbReference type="PIRSR" id="PIRSR000114-3"/>
    </source>
</evidence>
<reference evidence="19" key="1">
    <citation type="submission" date="2016-07" db="EMBL/GenBank/DDBJ databases">
        <title>Phaeobacter portensis sp. nov., a tropodithietic acid producing bacterium isolated from a German harbor.</title>
        <authorList>
            <person name="Freese H.M."/>
            <person name="Bunk B."/>
            <person name="Breider S."/>
            <person name="Brinkhoff T."/>
        </authorList>
    </citation>
    <scope>NUCLEOTIDE SEQUENCE [LARGE SCALE GENOMIC DNA]</scope>
    <source>
        <strain evidence="19">P97</strain>
    </source>
</reference>
<evidence type="ECO:0000256" key="10">
    <source>
        <dbReference type="HAMAP-Rule" id="MF_00394"/>
    </source>
</evidence>
<feature type="binding site" evidence="10">
    <location>
        <position position="30"/>
    </location>
    <ligand>
        <name>NADPH</name>
        <dbReference type="ChEBI" id="CHEBI:57783"/>
    </ligand>
</feature>
<dbReference type="InterPro" id="IPR011128">
    <property type="entry name" value="G3P_DH_NAD-dep_N"/>
</dbReference>
<evidence type="ECO:0000256" key="6">
    <source>
        <dbReference type="ARBA" id="ARBA00023027"/>
    </source>
</evidence>
<dbReference type="UniPathway" id="UPA00940"/>
<feature type="binding site" evidence="13">
    <location>
        <position position="134"/>
    </location>
    <ligand>
        <name>NAD(+)</name>
        <dbReference type="ChEBI" id="CHEBI:57540"/>
    </ligand>
</feature>
<evidence type="ECO:0000256" key="15">
    <source>
        <dbReference type="RuleBase" id="RU000439"/>
    </source>
</evidence>
<dbReference type="EMBL" id="CP016364">
    <property type="protein sequence ID" value="APG48751.1"/>
    <property type="molecule type" value="Genomic_DNA"/>
</dbReference>
<keyword evidence="19" id="KW-1185">Reference proteome</keyword>
<dbReference type="GO" id="GO:0006650">
    <property type="term" value="P:glycerophospholipid metabolic process"/>
    <property type="evidence" value="ECO:0007669"/>
    <property type="project" value="UniProtKB-UniRule"/>
</dbReference>
<keyword evidence="5 10" id="KW-0560">Oxidoreductase</keyword>
<dbReference type="PANTHER" id="PTHR11728">
    <property type="entry name" value="GLYCEROL-3-PHOSPHATE DEHYDROGENASE"/>
    <property type="match status" value="1"/>
</dbReference>
<dbReference type="AlphaFoldDB" id="A0A1L3I9S2"/>
<dbReference type="STRING" id="1844006.PhaeoP97_03398"/>
<dbReference type="PROSITE" id="PS00957">
    <property type="entry name" value="NAD_G3PDH"/>
    <property type="match status" value="1"/>
</dbReference>
<dbReference type="Gene3D" id="3.40.50.720">
    <property type="entry name" value="NAD(P)-binding Rossmann-like Domain"/>
    <property type="match status" value="1"/>
</dbReference>
<feature type="binding site" evidence="10">
    <location>
        <position position="238"/>
    </location>
    <ligand>
        <name>sn-glycerol 3-phosphate</name>
        <dbReference type="ChEBI" id="CHEBI:57597"/>
    </ligand>
</feature>
<feature type="binding site" evidence="10">
    <location>
        <position position="134"/>
    </location>
    <ligand>
        <name>NADPH</name>
        <dbReference type="ChEBI" id="CHEBI:57783"/>
    </ligand>
</feature>
<feature type="domain" description="Glycerol-3-phosphate dehydrogenase NAD-dependent N-terminal" evidence="16">
    <location>
        <begin position="3"/>
        <end position="153"/>
    </location>
</feature>
<evidence type="ECO:0000256" key="11">
    <source>
        <dbReference type="PIRSR" id="PIRSR000114-1"/>
    </source>
</evidence>
<dbReference type="RefSeq" id="WP_072506044.1">
    <property type="nucleotide sequence ID" value="NZ_CP016364.1"/>
</dbReference>
<dbReference type="PANTHER" id="PTHR11728:SF1">
    <property type="entry name" value="GLYCEROL-3-PHOSPHATE DEHYDROGENASE [NAD(+)] 2, CHLOROPLASTIC"/>
    <property type="match status" value="1"/>
</dbReference>
<feature type="active site" description="Proton acceptor" evidence="10 11">
    <location>
        <position position="185"/>
    </location>
</feature>
<dbReference type="GO" id="GO:0141152">
    <property type="term" value="F:glycerol-3-phosphate dehydrogenase (NAD+) activity"/>
    <property type="evidence" value="ECO:0007669"/>
    <property type="project" value="RHEA"/>
</dbReference>
<organism evidence="18 19">
    <name type="scientific">Phaeobacter porticola</name>
    <dbReference type="NCBI Taxonomy" id="1844006"/>
    <lineage>
        <taxon>Bacteria</taxon>
        <taxon>Pseudomonadati</taxon>
        <taxon>Pseudomonadota</taxon>
        <taxon>Alphaproteobacteria</taxon>
        <taxon>Rhodobacterales</taxon>
        <taxon>Roseobacteraceae</taxon>
        <taxon>Phaeobacter</taxon>
    </lineage>
</organism>
<dbReference type="Gene3D" id="1.10.1040.10">
    <property type="entry name" value="N-(1-d-carboxylethyl)-l-norvaline Dehydrogenase, domain 2"/>
    <property type="match status" value="1"/>
</dbReference>
<dbReference type="InterPro" id="IPR006109">
    <property type="entry name" value="G3P_DH_NAD-dep_C"/>
</dbReference>
<dbReference type="HAMAP" id="MF_00394">
    <property type="entry name" value="NAD_Glyc3P_dehydrog"/>
    <property type="match status" value="1"/>
</dbReference>
<keyword evidence="6 10" id="KW-0520">NAD</keyword>
<feature type="binding site" evidence="10">
    <location>
        <position position="248"/>
    </location>
    <ligand>
        <name>sn-glycerol 3-phosphate</name>
        <dbReference type="ChEBI" id="CHEBI:57597"/>
    </ligand>
</feature>
<keyword evidence="8 10" id="KW-0594">Phospholipid biosynthesis</keyword>
<comment type="pathway">
    <text evidence="10">Membrane lipid metabolism; glycerophospholipid metabolism.</text>
</comment>
<dbReference type="InterPro" id="IPR008927">
    <property type="entry name" value="6-PGluconate_DH-like_C_sf"/>
</dbReference>
<sequence>MTIAVLGSGAFGTALAISLADQGPVTLWARDTDQAQHMQGTRKNSRRLPDATFPDGLRVTADLADASQADTILLAVPMQTLRQVVSVNADLLRNRSLVACCKGIELKTGLGPITVINECLPGTTPALLTGPSFAADIARGLPTALTLACADPAMGKTLQQQLTTANLRLYRTTDTTGAELGGALKNVMAIACGAVIGAGLGDSARAALMTRGYAEIQRMALASGARAETLAGLSCFGDLTLTCSSDLSRNYRLGLSIGRGDAFDPSITVEGAATARAVHVEAAARNLDMPITAIVVALLDQRLTIAEATAQLLARPLKEE</sequence>
<evidence type="ECO:0000256" key="1">
    <source>
        <dbReference type="ARBA" id="ARBA00011009"/>
    </source>
</evidence>
<name>A0A1L3I9S2_9RHOB</name>
<dbReference type="GO" id="GO:0008654">
    <property type="term" value="P:phospholipid biosynthetic process"/>
    <property type="evidence" value="ECO:0007669"/>
    <property type="project" value="UniProtKB-KW"/>
</dbReference>
<dbReference type="OrthoDB" id="9812273at2"/>
<comment type="catalytic activity">
    <reaction evidence="10">
        <text>sn-glycerol 3-phosphate + NAD(+) = dihydroxyacetone phosphate + NADH + H(+)</text>
        <dbReference type="Rhea" id="RHEA:11092"/>
        <dbReference type="ChEBI" id="CHEBI:15378"/>
        <dbReference type="ChEBI" id="CHEBI:57540"/>
        <dbReference type="ChEBI" id="CHEBI:57597"/>
        <dbReference type="ChEBI" id="CHEBI:57642"/>
        <dbReference type="ChEBI" id="CHEBI:57945"/>
        <dbReference type="EC" id="1.1.1.94"/>
    </reaction>
</comment>
<evidence type="ECO:0000256" key="14">
    <source>
        <dbReference type="RuleBase" id="RU000437"/>
    </source>
</evidence>
<dbReference type="InterPro" id="IPR013328">
    <property type="entry name" value="6PGD_dom2"/>
</dbReference>
<comment type="function">
    <text evidence="10">Catalyzes the reduction of the glycolytic intermediate dihydroxyacetone phosphate (DHAP) to sn-glycerol 3-phosphate (G3P), the key precursor for phospholipid synthesis.</text>
</comment>
<comment type="caution">
    <text evidence="10">Lacks conserved residue(s) required for the propagation of feature annotation.</text>
</comment>
<keyword evidence="2 10" id="KW-0444">Lipid biosynthesis</keyword>
<comment type="catalytic activity">
    <reaction evidence="10 15">
        <text>sn-glycerol 3-phosphate + NADP(+) = dihydroxyacetone phosphate + NADPH + H(+)</text>
        <dbReference type="Rhea" id="RHEA:11096"/>
        <dbReference type="ChEBI" id="CHEBI:15378"/>
        <dbReference type="ChEBI" id="CHEBI:57597"/>
        <dbReference type="ChEBI" id="CHEBI:57642"/>
        <dbReference type="ChEBI" id="CHEBI:57783"/>
        <dbReference type="ChEBI" id="CHEBI:58349"/>
        <dbReference type="EC" id="1.1.1.94"/>
    </reaction>
</comment>
<dbReference type="GO" id="GO:0046167">
    <property type="term" value="P:glycerol-3-phosphate biosynthetic process"/>
    <property type="evidence" value="ECO:0007669"/>
    <property type="project" value="UniProtKB-UniRule"/>
</dbReference>
<keyword evidence="9 10" id="KW-1208">Phospholipid metabolism</keyword>
<protein>
    <recommendedName>
        <fullName evidence="10">Glycerol-3-phosphate dehydrogenase [NAD(P)+]</fullName>
        <ecNumber evidence="10">1.1.1.94</ecNumber>
    </recommendedName>
    <alternativeName>
        <fullName evidence="10">NAD(P)(+)-dependent glycerol-3-phosphate dehydrogenase</fullName>
    </alternativeName>
    <alternativeName>
        <fullName evidence="10">NAD(P)H-dependent dihydroxyacetone-phosphate reductase</fullName>
    </alternativeName>
</protein>
<dbReference type="GO" id="GO:0051287">
    <property type="term" value="F:NAD binding"/>
    <property type="evidence" value="ECO:0007669"/>
    <property type="project" value="InterPro"/>
</dbReference>
<proteinExistence type="inferred from homology"/>